<dbReference type="AlphaFoldDB" id="A0AAX3YT94"/>
<reference evidence="2" key="2">
    <citation type="submission" date="2023-07" db="EMBL/GenBank/DDBJ databases">
        <title>Genomic analysis of Rhodococcus opacus VOC-14 with glycol ethers degradation activity.</title>
        <authorList>
            <person name="Narkevich D.A."/>
            <person name="Hlushen A.M."/>
            <person name="Akhremchuk A.E."/>
            <person name="Sikolenko M.A."/>
            <person name="Valentovich L.N."/>
        </authorList>
    </citation>
    <scope>NUCLEOTIDE SEQUENCE</scope>
    <source>
        <strain evidence="2">VOC-14</strain>
        <plasmid evidence="2">pRho-VOC14-C342</plasmid>
    </source>
</reference>
<accession>A0AAX3YT94</accession>
<dbReference type="Gene3D" id="3.40.50.300">
    <property type="entry name" value="P-loop containing nucleotide triphosphate hydrolases"/>
    <property type="match status" value="1"/>
</dbReference>
<dbReference type="EMBL" id="CP130954">
    <property type="protein sequence ID" value="WLF51353.1"/>
    <property type="molecule type" value="Genomic_DNA"/>
</dbReference>
<dbReference type="SUPFAM" id="SSF52540">
    <property type="entry name" value="P-loop containing nucleoside triphosphate hydrolases"/>
    <property type="match status" value="1"/>
</dbReference>
<evidence type="ECO:0000313" key="2">
    <source>
        <dbReference type="EMBL" id="WLF51353.1"/>
    </source>
</evidence>
<dbReference type="Proteomes" id="UP001066327">
    <property type="component" value="Unassembled WGS sequence"/>
</dbReference>
<dbReference type="Pfam" id="PF13671">
    <property type="entry name" value="AAA_33"/>
    <property type="match status" value="1"/>
</dbReference>
<evidence type="ECO:0000313" key="3">
    <source>
        <dbReference type="Proteomes" id="UP001066327"/>
    </source>
</evidence>
<protein>
    <submittedName>
        <fullName evidence="2">AAA family ATPase</fullName>
    </submittedName>
</protein>
<organism evidence="2 4">
    <name type="scientific">Rhodococcus opacus</name>
    <name type="common">Nocardia opaca</name>
    <dbReference type="NCBI Taxonomy" id="37919"/>
    <lineage>
        <taxon>Bacteria</taxon>
        <taxon>Bacillati</taxon>
        <taxon>Actinomycetota</taxon>
        <taxon>Actinomycetes</taxon>
        <taxon>Mycobacteriales</taxon>
        <taxon>Nocardiaceae</taxon>
        <taxon>Rhodococcus</taxon>
    </lineage>
</organism>
<evidence type="ECO:0000313" key="4">
    <source>
        <dbReference type="Proteomes" id="UP001231166"/>
    </source>
</evidence>
<evidence type="ECO:0000313" key="1">
    <source>
        <dbReference type="EMBL" id="MCZ4587651.1"/>
    </source>
</evidence>
<reference evidence="1" key="1">
    <citation type="submission" date="2022-12" db="EMBL/GenBank/DDBJ databases">
        <authorList>
            <person name="Krivoruchko A.V."/>
            <person name="Elkin A."/>
        </authorList>
    </citation>
    <scope>NUCLEOTIDE SEQUENCE</scope>
    <source>
        <strain evidence="1">IEGM 249</strain>
    </source>
</reference>
<dbReference type="EMBL" id="JAPWIS010000017">
    <property type="protein sequence ID" value="MCZ4587651.1"/>
    <property type="molecule type" value="Genomic_DNA"/>
</dbReference>
<geneLocation type="plasmid" evidence="2 4">
    <name>pRho-VOC14-C342</name>
</geneLocation>
<dbReference type="RefSeq" id="WP_269592003.1">
    <property type="nucleotide sequence ID" value="NZ_CP130954.1"/>
</dbReference>
<dbReference type="Proteomes" id="UP001231166">
    <property type="component" value="Plasmid pRho-VOC14-C342"/>
</dbReference>
<keyword evidence="2" id="KW-0614">Plasmid</keyword>
<name>A0AAX3YT94_RHOOP</name>
<sequence length="166" mass="18270">MQILNLPTDHACPECNTGQKNGVGLTRGLPGSGKSSLARLWVQQDPEHRVRINRDDLRAELFAVEGELTDDQETVVTLTQRARTAAALREGRSVVCDDTLLDPLHLAAWKEFLAPFGVPVIVVDVPTPVDECIRRDRERGAKGGRQVGAEVIRMLAARYEYPGAQC</sequence>
<keyword evidence="3" id="KW-1185">Reference proteome</keyword>
<proteinExistence type="predicted"/>
<dbReference type="InterPro" id="IPR027417">
    <property type="entry name" value="P-loop_NTPase"/>
</dbReference>
<gene>
    <name evidence="1" type="ORF">O4328_28855</name>
    <name evidence="2" type="ORF">Q5707_37405</name>
</gene>